<evidence type="ECO:0000313" key="8">
    <source>
        <dbReference type="Proteomes" id="UP000824110"/>
    </source>
</evidence>
<evidence type="ECO:0000256" key="5">
    <source>
        <dbReference type="ARBA" id="ARBA00023136"/>
    </source>
</evidence>
<feature type="transmembrane region" description="Helical" evidence="6">
    <location>
        <begin position="462"/>
        <end position="481"/>
    </location>
</feature>
<name>A0A9D1MJA4_9FIRM</name>
<dbReference type="AlphaFoldDB" id="A0A9D1MJA4"/>
<evidence type="ECO:0000256" key="6">
    <source>
        <dbReference type="SAM" id="Phobius"/>
    </source>
</evidence>
<protein>
    <submittedName>
        <fullName evidence="7">Oligosaccharide flippase family protein</fullName>
    </submittedName>
</protein>
<comment type="caution">
    <text evidence="7">The sequence shown here is derived from an EMBL/GenBank/DDBJ whole genome shotgun (WGS) entry which is preliminary data.</text>
</comment>
<gene>
    <name evidence="7" type="ORF">IAB69_01160</name>
</gene>
<feature type="transmembrane region" description="Helical" evidence="6">
    <location>
        <begin position="121"/>
        <end position="138"/>
    </location>
</feature>
<feature type="transmembrane region" description="Helical" evidence="6">
    <location>
        <begin position="159"/>
        <end position="177"/>
    </location>
</feature>
<keyword evidence="5 6" id="KW-0472">Membrane</keyword>
<dbReference type="Pfam" id="PF01943">
    <property type="entry name" value="Polysacc_synt"/>
    <property type="match status" value="1"/>
</dbReference>
<feature type="transmembrane region" description="Helical" evidence="6">
    <location>
        <begin position="269"/>
        <end position="290"/>
    </location>
</feature>
<dbReference type="InterPro" id="IPR002797">
    <property type="entry name" value="Polysacc_synth"/>
</dbReference>
<feature type="transmembrane region" description="Helical" evidence="6">
    <location>
        <begin position="83"/>
        <end position="109"/>
    </location>
</feature>
<proteinExistence type="predicted"/>
<dbReference type="PANTHER" id="PTHR30250:SF21">
    <property type="entry name" value="LIPID II FLIPPASE MURJ"/>
    <property type="match status" value="1"/>
</dbReference>
<dbReference type="PANTHER" id="PTHR30250">
    <property type="entry name" value="PST FAMILY PREDICTED COLANIC ACID TRANSPORTER"/>
    <property type="match status" value="1"/>
</dbReference>
<comment type="subcellular location">
    <subcellularLocation>
        <location evidence="1">Cell membrane</location>
        <topology evidence="1">Multi-pass membrane protein</topology>
    </subcellularLocation>
</comment>
<reference evidence="7" key="2">
    <citation type="journal article" date="2021" name="PeerJ">
        <title>Extensive microbial diversity within the chicken gut microbiome revealed by metagenomics and culture.</title>
        <authorList>
            <person name="Gilroy R."/>
            <person name="Ravi A."/>
            <person name="Getino M."/>
            <person name="Pursley I."/>
            <person name="Horton D.L."/>
            <person name="Alikhan N.F."/>
            <person name="Baker D."/>
            <person name="Gharbi K."/>
            <person name="Hall N."/>
            <person name="Watson M."/>
            <person name="Adriaenssens E.M."/>
            <person name="Foster-Nyarko E."/>
            <person name="Jarju S."/>
            <person name="Secka A."/>
            <person name="Antonio M."/>
            <person name="Oren A."/>
            <person name="Chaudhuri R.R."/>
            <person name="La Ragione R."/>
            <person name="Hildebrand F."/>
            <person name="Pallen M.J."/>
        </authorList>
    </citation>
    <scope>NUCLEOTIDE SEQUENCE</scope>
    <source>
        <strain evidence="7">CHK195-12923</strain>
    </source>
</reference>
<evidence type="ECO:0000256" key="2">
    <source>
        <dbReference type="ARBA" id="ARBA00022475"/>
    </source>
</evidence>
<feature type="transmembrane region" description="Helical" evidence="6">
    <location>
        <begin position="400"/>
        <end position="422"/>
    </location>
</feature>
<feature type="transmembrane region" description="Helical" evidence="6">
    <location>
        <begin position="224"/>
        <end position="249"/>
    </location>
</feature>
<organism evidence="7 8">
    <name type="scientific">Candidatus Coproplasma excrementigallinarum</name>
    <dbReference type="NCBI Taxonomy" id="2840747"/>
    <lineage>
        <taxon>Bacteria</taxon>
        <taxon>Bacillati</taxon>
        <taxon>Bacillota</taxon>
        <taxon>Clostridia</taxon>
        <taxon>Eubacteriales</taxon>
        <taxon>Candidatus Coproplasma</taxon>
    </lineage>
</organism>
<feature type="transmembrane region" description="Helical" evidence="6">
    <location>
        <begin position="183"/>
        <end position="203"/>
    </location>
</feature>
<feature type="transmembrane region" description="Helical" evidence="6">
    <location>
        <begin position="377"/>
        <end position="394"/>
    </location>
</feature>
<keyword evidence="2" id="KW-1003">Cell membrane</keyword>
<dbReference type="InterPro" id="IPR050833">
    <property type="entry name" value="Poly_Biosynth_Transport"/>
</dbReference>
<dbReference type="GO" id="GO:0005886">
    <property type="term" value="C:plasma membrane"/>
    <property type="evidence" value="ECO:0007669"/>
    <property type="project" value="UniProtKB-SubCell"/>
</dbReference>
<feature type="transmembrane region" description="Helical" evidence="6">
    <location>
        <begin position="346"/>
        <end position="365"/>
    </location>
</feature>
<feature type="transmembrane region" description="Helical" evidence="6">
    <location>
        <begin position="40"/>
        <end position="62"/>
    </location>
</feature>
<dbReference type="EMBL" id="DVNE01000011">
    <property type="protein sequence ID" value="HIU61245.1"/>
    <property type="molecule type" value="Genomic_DNA"/>
</dbReference>
<sequence>MSTSLYKTTAQVTFFTTVEKGLSFIYRIILSRAIGAEGMGIYQIALSVFAVLLTAASSGVPITVSRLITKQNALGNTAGKSAVVTAGIVSTLMFTVPVCAIIFAGQRIFGLMFSDGRCLDVFLIILPGLIITSVYSVMRGAFWGDRQFMPYSLIELAEDALMVALGSTLVISASGAADGARRAAIAVFVSYVFSFAVSLIWYFRKGGRIVSPAKQLKPLIASSLPITAMRTSTSLINSLVAVMMPFLLVKMCNLSDGEAVSLYGVTAGMAVPILFIPSSLIGSIAVVLAPELSENFYKNKTERLKDDIEKSLRAASLIALMLIPLLFAMGGAVGEVLFSEELSGEIVQNCCFILLPMCLSMITNTVLNSMNRERATLIYYFFGAAAMLACIAALTPVCGVYSFIIGLGASFVISAALNLRLLKKLCKGIKYRAYALKGIFACALCCLFGRLLMGILDNYMPLIWQIVVCGIILAAFTAMAFRLADMYTFAPALGALKARLGKAGRKKRAAGKKAKNSAL</sequence>
<feature type="transmembrane region" description="Helical" evidence="6">
    <location>
        <begin position="434"/>
        <end position="456"/>
    </location>
</feature>
<accession>A0A9D1MJA4</accession>
<evidence type="ECO:0000313" key="7">
    <source>
        <dbReference type="EMBL" id="HIU61245.1"/>
    </source>
</evidence>
<feature type="transmembrane region" description="Helical" evidence="6">
    <location>
        <begin position="311"/>
        <end position="334"/>
    </location>
</feature>
<evidence type="ECO:0000256" key="3">
    <source>
        <dbReference type="ARBA" id="ARBA00022692"/>
    </source>
</evidence>
<keyword evidence="4 6" id="KW-1133">Transmembrane helix</keyword>
<dbReference type="Proteomes" id="UP000824110">
    <property type="component" value="Unassembled WGS sequence"/>
</dbReference>
<keyword evidence="3 6" id="KW-0812">Transmembrane</keyword>
<reference evidence="7" key="1">
    <citation type="submission" date="2020-10" db="EMBL/GenBank/DDBJ databases">
        <authorList>
            <person name="Gilroy R."/>
        </authorList>
    </citation>
    <scope>NUCLEOTIDE SEQUENCE</scope>
    <source>
        <strain evidence="7">CHK195-12923</strain>
    </source>
</reference>
<evidence type="ECO:0000256" key="4">
    <source>
        <dbReference type="ARBA" id="ARBA00022989"/>
    </source>
</evidence>
<evidence type="ECO:0000256" key="1">
    <source>
        <dbReference type="ARBA" id="ARBA00004651"/>
    </source>
</evidence>